<organism evidence="8 9">
    <name type="scientific">Durusdinium trenchii</name>
    <dbReference type="NCBI Taxonomy" id="1381693"/>
    <lineage>
        <taxon>Eukaryota</taxon>
        <taxon>Sar</taxon>
        <taxon>Alveolata</taxon>
        <taxon>Dinophyceae</taxon>
        <taxon>Suessiales</taxon>
        <taxon>Symbiodiniaceae</taxon>
        <taxon>Durusdinium</taxon>
    </lineage>
</organism>
<dbReference type="InterPro" id="IPR029063">
    <property type="entry name" value="SAM-dependent_MTases_sf"/>
</dbReference>
<evidence type="ECO:0000256" key="3">
    <source>
        <dbReference type="ARBA" id="ARBA00022679"/>
    </source>
</evidence>
<reference evidence="8 9" key="1">
    <citation type="submission" date="2024-02" db="EMBL/GenBank/DDBJ databases">
        <authorList>
            <person name="Chen Y."/>
            <person name="Shah S."/>
            <person name="Dougan E. K."/>
            <person name="Thang M."/>
            <person name="Chan C."/>
        </authorList>
    </citation>
    <scope>NUCLEOTIDE SEQUENCE [LARGE SCALE GENOMIC DNA]</scope>
</reference>
<evidence type="ECO:0000256" key="1">
    <source>
        <dbReference type="ARBA" id="ARBA00012880"/>
    </source>
</evidence>
<feature type="region of interest" description="Disordered" evidence="7">
    <location>
        <begin position="18"/>
        <end position="38"/>
    </location>
</feature>
<evidence type="ECO:0000256" key="5">
    <source>
        <dbReference type="ARBA" id="ARBA00022939"/>
    </source>
</evidence>
<evidence type="ECO:0000313" key="9">
    <source>
        <dbReference type="Proteomes" id="UP001642484"/>
    </source>
</evidence>
<keyword evidence="9" id="KW-1185">Reference proteome</keyword>
<dbReference type="Gene3D" id="3.40.50.150">
    <property type="entry name" value="Vaccinia Virus protein VP39"/>
    <property type="match status" value="1"/>
</dbReference>
<keyword evidence="3" id="KW-0808">Transferase</keyword>
<gene>
    <name evidence="8" type="ORF">CCMP2556_LOCUS49532</name>
</gene>
<proteinExistence type="inferred from homology"/>
<evidence type="ECO:0000256" key="2">
    <source>
        <dbReference type="ARBA" id="ARBA00022603"/>
    </source>
</evidence>
<dbReference type="EC" id="2.1.1.6" evidence="1"/>
<keyword evidence="4" id="KW-0949">S-adenosyl-L-methionine</keyword>
<protein>
    <recommendedName>
        <fullName evidence="1">catechol O-methyltransferase</fullName>
        <ecNumber evidence="1">2.1.1.6</ecNumber>
    </recommendedName>
</protein>
<keyword evidence="5" id="KW-0128">Catecholamine metabolism</keyword>
<accession>A0ABP0S0M7</accession>
<comment type="similarity">
    <text evidence="6">Belongs to the class I-like SAM-binding methyltransferase superfamily. Cation-dependent O-methyltransferase family.</text>
</comment>
<evidence type="ECO:0000256" key="4">
    <source>
        <dbReference type="ARBA" id="ARBA00022691"/>
    </source>
</evidence>
<keyword evidence="2" id="KW-0489">Methyltransferase</keyword>
<dbReference type="Pfam" id="PF01596">
    <property type="entry name" value="Methyltransf_3"/>
    <property type="match status" value="1"/>
</dbReference>
<dbReference type="PANTHER" id="PTHR43836">
    <property type="entry name" value="CATECHOL O-METHYLTRANSFERASE 1-RELATED"/>
    <property type="match status" value="1"/>
</dbReference>
<evidence type="ECO:0000313" key="8">
    <source>
        <dbReference type="EMBL" id="CAK9105896.1"/>
    </source>
</evidence>
<evidence type="ECO:0000256" key="7">
    <source>
        <dbReference type="SAM" id="MobiDB-lite"/>
    </source>
</evidence>
<dbReference type="PANTHER" id="PTHR43836:SF2">
    <property type="entry name" value="CATECHOL O-METHYLTRANSFERASE 1-RELATED"/>
    <property type="match status" value="1"/>
</dbReference>
<dbReference type="SUPFAM" id="SSF53335">
    <property type="entry name" value="S-adenosyl-L-methionine-dependent methyltransferases"/>
    <property type="match status" value="1"/>
</dbReference>
<sequence length="404" mass="44411">MRLWRRFALGHVRRVPGSRRLATERPPPKAFKGSNIQAGSPYSKELRLLAHVFETATAGDPSSVCDAIERFGEDVLNPAGQWLKVAGRHKTTVLSKAMKNCPKGGSILEIGTYCGYSALRMAMALPGARVVSLEVDPAHMVIARNMVAYAGMAHMIDIWTGHSKDVLPRLPQRYGGRHQFRLGGVFMDQKGSRDSEFASEIFWCFSCLASSWPRGGQVCRSCGSVWVLGLGLSRVGGDPTQGYHEDLSVIEQLGLLLPGAVVVADNVLKPGSPLFLWRLCKGSAYDNHIVRVKEFAMPSEDWMSVSVLRPEAAVEMESMSVEVPTVERGKGQAPQGAWPVPPEELIQLQWESDRIRAQATRPGRGSVSFAEWASYAEGMKEKMVNHGIFETEDAEQLESGAELF</sequence>
<dbReference type="InterPro" id="IPR002935">
    <property type="entry name" value="SAM_O-MeTrfase"/>
</dbReference>
<evidence type="ECO:0000256" key="6">
    <source>
        <dbReference type="ARBA" id="ARBA00023453"/>
    </source>
</evidence>
<dbReference type="PROSITE" id="PS51682">
    <property type="entry name" value="SAM_OMT_I"/>
    <property type="match status" value="1"/>
</dbReference>
<name>A0ABP0S0M7_9DINO</name>
<comment type="caution">
    <text evidence="8">The sequence shown here is derived from an EMBL/GenBank/DDBJ whole genome shotgun (WGS) entry which is preliminary data.</text>
</comment>
<dbReference type="CDD" id="cd02440">
    <property type="entry name" value="AdoMet_MTases"/>
    <property type="match status" value="1"/>
</dbReference>
<dbReference type="EMBL" id="CAXAMN010026805">
    <property type="protein sequence ID" value="CAK9105896.1"/>
    <property type="molecule type" value="Genomic_DNA"/>
</dbReference>
<dbReference type="Proteomes" id="UP001642484">
    <property type="component" value="Unassembled WGS sequence"/>
</dbReference>